<name>A0A0G0Q2U6_9BACT</name>
<sequence>MPFIFIKNIKSINKSHSLKLSLFSLFNNNSFLFLIFPNVSPVLGMRACLAVLRQNINVYLGARRRGCPIDLLRGEDRRLGRMGCHAADDCCRCYYFPSVPARLFG</sequence>
<comment type="caution">
    <text evidence="1">The sequence shown here is derived from an EMBL/GenBank/DDBJ whole genome shotgun (WGS) entry which is preliminary data.</text>
</comment>
<organism evidence="1 2">
    <name type="scientific">Candidatus Gottesmanbacteria bacterium GW2011_GWC2_39_8</name>
    <dbReference type="NCBI Taxonomy" id="1618450"/>
    <lineage>
        <taxon>Bacteria</taxon>
        <taxon>Candidatus Gottesmaniibacteriota</taxon>
    </lineage>
</organism>
<gene>
    <name evidence="1" type="ORF">UT63_C0001G0020</name>
</gene>
<dbReference type="Proteomes" id="UP000034539">
    <property type="component" value="Unassembled WGS sequence"/>
</dbReference>
<dbReference type="AlphaFoldDB" id="A0A0G0Q2U6"/>
<protein>
    <submittedName>
        <fullName evidence="1">Uncharacterized protein</fullName>
    </submittedName>
</protein>
<accession>A0A0G0Q2U6</accession>
<dbReference type="EMBL" id="LBXN01000001">
    <property type="protein sequence ID" value="KKR34453.1"/>
    <property type="molecule type" value="Genomic_DNA"/>
</dbReference>
<evidence type="ECO:0000313" key="1">
    <source>
        <dbReference type="EMBL" id="KKR34453.1"/>
    </source>
</evidence>
<proteinExistence type="predicted"/>
<reference evidence="1 2" key="1">
    <citation type="journal article" date="2015" name="Nature">
        <title>rRNA introns, odd ribosomes, and small enigmatic genomes across a large radiation of phyla.</title>
        <authorList>
            <person name="Brown C.T."/>
            <person name="Hug L.A."/>
            <person name="Thomas B.C."/>
            <person name="Sharon I."/>
            <person name="Castelle C.J."/>
            <person name="Singh A."/>
            <person name="Wilkins M.J."/>
            <person name="Williams K.H."/>
            <person name="Banfield J.F."/>
        </authorList>
    </citation>
    <scope>NUCLEOTIDE SEQUENCE [LARGE SCALE GENOMIC DNA]</scope>
</reference>
<evidence type="ECO:0000313" key="2">
    <source>
        <dbReference type="Proteomes" id="UP000034539"/>
    </source>
</evidence>